<proteinExistence type="predicted"/>
<dbReference type="SMART" id="SM00448">
    <property type="entry name" value="REC"/>
    <property type="match status" value="1"/>
</dbReference>
<dbReference type="Pfam" id="PF00072">
    <property type="entry name" value="Response_reg"/>
    <property type="match status" value="1"/>
</dbReference>
<dbReference type="GO" id="GO:0000160">
    <property type="term" value="P:phosphorelay signal transduction system"/>
    <property type="evidence" value="ECO:0007669"/>
    <property type="project" value="InterPro"/>
</dbReference>
<feature type="modified residue" description="4-aspartylphosphate" evidence="1">
    <location>
        <position position="54"/>
    </location>
</feature>
<dbReference type="EMBL" id="BMCP01000007">
    <property type="protein sequence ID" value="GGE54117.1"/>
    <property type="molecule type" value="Genomic_DNA"/>
</dbReference>
<dbReference type="InterPro" id="IPR001789">
    <property type="entry name" value="Sig_transdc_resp-reg_receiver"/>
</dbReference>
<sequence>MRRTAIIIEDDLLIAFELEDILHELDFTVGGTFVTENDAVAGAFSQKPDLLLVDYRLAQGDGASAVERIRLQQAARVVYVSASGEEVLRREPDAIHVDKPFDRNRIAAAIDRAFHDAG</sequence>
<dbReference type="SUPFAM" id="SSF52172">
    <property type="entry name" value="CheY-like"/>
    <property type="match status" value="1"/>
</dbReference>
<reference evidence="3" key="1">
    <citation type="journal article" date="2014" name="Int. J. Syst. Evol. Microbiol.">
        <title>Complete genome sequence of Corynebacterium casei LMG S-19264T (=DSM 44701T), isolated from a smear-ripened cheese.</title>
        <authorList>
            <consortium name="US DOE Joint Genome Institute (JGI-PGF)"/>
            <person name="Walter F."/>
            <person name="Albersmeier A."/>
            <person name="Kalinowski J."/>
            <person name="Ruckert C."/>
        </authorList>
    </citation>
    <scope>NUCLEOTIDE SEQUENCE</scope>
    <source>
        <strain evidence="3">CCM 7684</strain>
    </source>
</reference>
<keyword evidence="1" id="KW-0597">Phosphoprotein</keyword>
<feature type="domain" description="Response regulatory" evidence="2">
    <location>
        <begin position="4"/>
        <end position="114"/>
    </location>
</feature>
<protein>
    <recommendedName>
        <fullName evidence="2">Response regulatory domain-containing protein</fullName>
    </recommendedName>
</protein>
<evidence type="ECO:0000313" key="4">
    <source>
        <dbReference type="Proteomes" id="UP000602745"/>
    </source>
</evidence>
<evidence type="ECO:0000256" key="1">
    <source>
        <dbReference type="PROSITE-ProRule" id="PRU00169"/>
    </source>
</evidence>
<reference evidence="3" key="2">
    <citation type="submission" date="2020-09" db="EMBL/GenBank/DDBJ databases">
        <authorList>
            <person name="Sun Q."/>
            <person name="Sedlacek I."/>
        </authorList>
    </citation>
    <scope>NUCLEOTIDE SEQUENCE</scope>
    <source>
        <strain evidence="3">CCM 7684</strain>
    </source>
</reference>
<dbReference type="Proteomes" id="UP000602745">
    <property type="component" value="Unassembled WGS sequence"/>
</dbReference>
<evidence type="ECO:0000313" key="3">
    <source>
        <dbReference type="EMBL" id="GGE54117.1"/>
    </source>
</evidence>
<organism evidence="3 4">
    <name type="scientific">Agaricicola taiwanensis</name>
    <dbReference type="NCBI Taxonomy" id="591372"/>
    <lineage>
        <taxon>Bacteria</taxon>
        <taxon>Pseudomonadati</taxon>
        <taxon>Pseudomonadota</taxon>
        <taxon>Alphaproteobacteria</taxon>
        <taxon>Rhodobacterales</taxon>
        <taxon>Paracoccaceae</taxon>
        <taxon>Agaricicola</taxon>
    </lineage>
</organism>
<accession>A0A8J2YMY6</accession>
<keyword evidence="4" id="KW-1185">Reference proteome</keyword>
<dbReference type="InterPro" id="IPR011006">
    <property type="entry name" value="CheY-like_superfamily"/>
</dbReference>
<dbReference type="Gene3D" id="3.40.50.2300">
    <property type="match status" value="1"/>
</dbReference>
<gene>
    <name evidence="3" type="ORF">GCM10007276_33990</name>
</gene>
<name>A0A8J2YMY6_9RHOB</name>
<dbReference type="RefSeq" id="WP_188411025.1">
    <property type="nucleotide sequence ID" value="NZ_BMCP01000007.1"/>
</dbReference>
<dbReference type="AlphaFoldDB" id="A0A8J2YMY6"/>
<dbReference type="PROSITE" id="PS50110">
    <property type="entry name" value="RESPONSE_REGULATORY"/>
    <property type="match status" value="1"/>
</dbReference>
<evidence type="ECO:0000259" key="2">
    <source>
        <dbReference type="PROSITE" id="PS50110"/>
    </source>
</evidence>
<comment type="caution">
    <text evidence="3">The sequence shown here is derived from an EMBL/GenBank/DDBJ whole genome shotgun (WGS) entry which is preliminary data.</text>
</comment>